<dbReference type="OrthoDB" id="9802114at2"/>
<evidence type="ECO:0000256" key="2">
    <source>
        <dbReference type="PROSITE-ProRule" id="PRU00703"/>
    </source>
</evidence>
<organism evidence="4 6">
    <name type="scientific">Acetivibrio saccincola</name>
    <dbReference type="NCBI Taxonomy" id="1677857"/>
    <lineage>
        <taxon>Bacteria</taxon>
        <taxon>Bacillati</taxon>
        <taxon>Bacillota</taxon>
        <taxon>Clostridia</taxon>
        <taxon>Eubacteriales</taxon>
        <taxon>Oscillospiraceae</taxon>
        <taxon>Acetivibrio</taxon>
    </lineage>
</organism>
<accession>A0A2K9E959</accession>
<dbReference type="PANTHER" id="PTHR43080">
    <property type="entry name" value="CBS DOMAIN-CONTAINING PROTEIN CBSX3, MITOCHONDRIAL"/>
    <property type="match status" value="1"/>
</dbReference>
<dbReference type="CDD" id="cd04622">
    <property type="entry name" value="CBS_pair_HRP1_like"/>
    <property type="match status" value="1"/>
</dbReference>
<reference evidence="5 7" key="2">
    <citation type="journal article" date="2018" name="Syst. Appl. Microbiol.">
        <title>Characterization and high-quality draft genome sequence of Herbivorax saccincola A7, an anaerobic, alkaliphilic, thermophilic, cellulolytic, and xylanolytic bacterium.</title>
        <authorList>
            <person name="Aikawa S."/>
            <person name="Baramee S."/>
            <person name="Sermsathanaswadi J."/>
            <person name="Thianheng P."/>
            <person name="Tachaapaikoon C."/>
            <person name="Shikata A."/>
            <person name="Waeonukul R."/>
            <person name="Pason P."/>
            <person name="Ratanakhanokchai K."/>
            <person name="Kosugi A."/>
        </authorList>
    </citation>
    <scope>NUCLEOTIDE SEQUENCE [LARGE SCALE GENOMIC DNA]</scope>
    <source>
        <strain evidence="5 7">A7</strain>
    </source>
</reference>
<reference evidence="4 6" key="1">
    <citation type="submission" date="2017-12" db="EMBL/GenBank/DDBJ databases">
        <title>Complete genome sequence of Herbivorax saccincola GGR1, a novel Cellulosome-producing hydrolytic bacterium in a thermophilic biogas plant, established by Illumina and Nanopore MinION sequencing.</title>
        <authorList>
            <person name="Pechtl A."/>
            <person name="Ruckert C."/>
            <person name="Koeck D.E."/>
            <person name="Maus I."/>
            <person name="Winkler A."/>
            <person name="Kalinowski J."/>
            <person name="Puhler A."/>
            <person name="Schwarz W.W."/>
            <person name="Zverlov V.V."/>
            <person name="Schluter A."/>
            <person name="Liebl W."/>
        </authorList>
    </citation>
    <scope>NUCLEOTIDE SEQUENCE [LARGE SCALE GENOMIC DNA]</scope>
    <source>
        <strain evidence="4">GGR1</strain>
        <strain evidence="6">SR1</strain>
    </source>
</reference>
<feature type="domain" description="CBS" evidence="3">
    <location>
        <begin position="72"/>
        <end position="129"/>
    </location>
</feature>
<evidence type="ECO:0000313" key="5">
    <source>
        <dbReference type="EMBL" id="PQQ65846.1"/>
    </source>
</evidence>
<dbReference type="PROSITE" id="PS51371">
    <property type="entry name" value="CBS"/>
    <property type="match status" value="2"/>
</dbReference>
<protein>
    <submittedName>
        <fullName evidence="5">CBS domain-containing protein</fullName>
    </submittedName>
    <submittedName>
        <fullName evidence="4">Hypoxic response protein 1</fullName>
    </submittedName>
</protein>
<dbReference type="InterPro" id="IPR046342">
    <property type="entry name" value="CBS_dom_sf"/>
</dbReference>
<dbReference type="EMBL" id="NEMB01000003">
    <property type="protein sequence ID" value="PQQ65846.1"/>
    <property type="molecule type" value="Genomic_DNA"/>
</dbReference>
<dbReference type="EMBL" id="CP025197">
    <property type="protein sequence ID" value="AUG59088.1"/>
    <property type="molecule type" value="Genomic_DNA"/>
</dbReference>
<keyword evidence="1 2" id="KW-0129">CBS domain</keyword>
<dbReference type="SUPFAM" id="SSF54631">
    <property type="entry name" value="CBS-domain pair"/>
    <property type="match status" value="1"/>
</dbReference>
<evidence type="ECO:0000313" key="6">
    <source>
        <dbReference type="Proteomes" id="UP000233534"/>
    </source>
</evidence>
<proteinExistence type="predicted"/>
<name>A0A2K9E959_9FIRM</name>
<dbReference type="Gene3D" id="3.10.580.10">
    <property type="entry name" value="CBS-domain"/>
    <property type="match status" value="1"/>
</dbReference>
<sequence length="143" mass="15678">MKVRDKMTRSVAYVDPGKSVVEAAQLMQKHNVGSIPVCDHTGVVGIVTDRDIVVRNVAHGKTPHDTKVQDVMTSQVMTVTPDMDIEDATSLMAQEQVRRLPVVENNQIVGMLSLGDIASDVRFDMEAAEALCEISKPSKPFKM</sequence>
<gene>
    <name evidence="4" type="primary">hrp1</name>
    <name evidence="5" type="ORF">B9R14_03070</name>
    <name evidence="4" type="ORF">HVS_16245</name>
</gene>
<evidence type="ECO:0000313" key="4">
    <source>
        <dbReference type="EMBL" id="AUG59088.1"/>
    </source>
</evidence>
<evidence type="ECO:0000259" key="3">
    <source>
        <dbReference type="PROSITE" id="PS51371"/>
    </source>
</evidence>
<feature type="domain" description="CBS" evidence="3">
    <location>
        <begin position="7"/>
        <end position="66"/>
    </location>
</feature>
<dbReference type="InterPro" id="IPR051257">
    <property type="entry name" value="Diverse_CBS-Domain"/>
</dbReference>
<evidence type="ECO:0000256" key="1">
    <source>
        <dbReference type="ARBA" id="ARBA00023122"/>
    </source>
</evidence>
<dbReference type="PANTHER" id="PTHR43080:SF2">
    <property type="entry name" value="CBS DOMAIN-CONTAINING PROTEIN"/>
    <property type="match status" value="1"/>
</dbReference>
<dbReference type="InterPro" id="IPR000644">
    <property type="entry name" value="CBS_dom"/>
</dbReference>
<dbReference type="RefSeq" id="WP_101303933.1">
    <property type="nucleotide sequence ID" value="NZ_CP025197.1"/>
</dbReference>
<dbReference type="AlphaFoldDB" id="A0A2K9E959"/>
<dbReference type="KEGG" id="hsc:HVS_16245"/>
<keyword evidence="6" id="KW-1185">Reference proteome</keyword>
<evidence type="ECO:0000313" key="7">
    <source>
        <dbReference type="Proteomes" id="UP000239720"/>
    </source>
</evidence>
<dbReference type="Proteomes" id="UP000233534">
    <property type="component" value="Chromosome"/>
</dbReference>
<dbReference type="Proteomes" id="UP000239720">
    <property type="component" value="Unassembled WGS sequence"/>
</dbReference>
<dbReference type="SMART" id="SM00116">
    <property type="entry name" value="CBS"/>
    <property type="match status" value="2"/>
</dbReference>
<dbReference type="Pfam" id="PF00571">
    <property type="entry name" value="CBS"/>
    <property type="match status" value="2"/>
</dbReference>